<accession>A0ABS3YCX8</accession>
<feature type="transmembrane region" description="Helical" evidence="8">
    <location>
        <begin position="159"/>
        <end position="189"/>
    </location>
</feature>
<evidence type="ECO:0000313" key="11">
    <source>
        <dbReference type="Proteomes" id="UP000679126"/>
    </source>
</evidence>
<dbReference type="InterPro" id="IPR050297">
    <property type="entry name" value="LipidA_mod_glycosyltrf_83"/>
</dbReference>
<evidence type="ECO:0000256" key="4">
    <source>
        <dbReference type="ARBA" id="ARBA00022679"/>
    </source>
</evidence>
<keyword evidence="5 8" id="KW-0812">Transmembrane</keyword>
<dbReference type="InterPro" id="IPR038731">
    <property type="entry name" value="RgtA/B/C-like"/>
</dbReference>
<keyword evidence="4" id="KW-0808">Transferase</keyword>
<feature type="transmembrane region" description="Helical" evidence="8">
    <location>
        <begin position="243"/>
        <end position="269"/>
    </location>
</feature>
<keyword evidence="7 8" id="KW-0472">Membrane</keyword>
<dbReference type="Pfam" id="PF13231">
    <property type="entry name" value="PMT_2"/>
    <property type="match status" value="1"/>
</dbReference>
<keyword evidence="11" id="KW-1185">Reference proteome</keyword>
<proteinExistence type="predicted"/>
<name>A0ABS3YCX8_9BACT</name>
<evidence type="ECO:0000256" key="7">
    <source>
        <dbReference type="ARBA" id="ARBA00023136"/>
    </source>
</evidence>
<sequence length="502" mass="58150">MKIKSFRDDLHAAYTENRWLVLSALFILLLRLTFIGFMGLMPQDAYYTFYTEHPAASYFDHPPGIAWILKSFTAVLGKKVYAVKLADTAVTLFTLIFFYRFSLRFLSRRRAANALMLFSSTLMVTILSLVSTPDVPLLLCWTLSLLCLYKALFLEKKVYWLLAGIMMGLAFDSKYTAVFLPAGLLLYLALSATHRKWLGTVWPWLSFVLMVLAFSPVLWWNVQHDFASFRFQSTGRTGGIDFRITDLLGVIAHQSAILAPVMFFSLLVVLYKMTRKYKGKLWTVPDHTLFLLCFFLPVFLSFLSISVVYWVKLNWMMPAYVTGVIWVSKYLSQKTIKWQQIFAVAIHIVLAVELRWYPVPIRSDDVWVGWGRMASAVKNLKRSYPSDFVFSADDYKTSAVLNFYMEEMVYGQNIIRKPALQFDYVGTRLTSLKGKNALFINSVRHIGDEQLEKQFADSLRRYFREVYPLKPIEVKRGPRLVRKFLVYRCEYYLPGRPGLTGK</sequence>
<feature type="transmembrane region" description="Helical" evidence="8">
    <location>
        <begin position="20"/>
        <end position="41"/>
    </location>
</feature>
<comment type="subcellular location">
    <subcellularLocation>
        <location evidence="1">Cell membrane</location>
        <topology evidence="1">Multi-pass membrane protein</topology>
    </subcellularLocation>
</comment>
<evidence type="ECO:0000256" key="6">
    <source>
        <dbReference type="ARBA" id="ARBA00022989"/>
    </source>
</evidence>
<dbReference type="PANTHER" id="PTHR33908">
    <property type="entry name" value="MANNOSYLTRANSFERASE YKCB-RELATED"/>
    <property type="match status" value="1"/>
</dbReference>
<evidence type="ECO:0000259" key="9">
    <source>
        <dbReference type="Pfam" id="PF13231"/>
    </source>
</evidence>
<gene>
    <name evidence="10" type="ORF">J7I43_09975</name>
</gene>
<feature type="transmembrane region" description="Helical" evidence="8">
    <location>
        <begin position="289"/>
        <end position="311"/>
    </location>
</feature>
<protein>
    <submittedName>
        <fullName evidence="10">Glycosyltransferase family 39 protein</fullName>
    </submittedName>
</protein>
<dbReference type="RefSeq" id="WP_209145525.1">
    <property type="nucleotide sequence ID" value="NZ_JAGHKP010000002.1"/>
</dbReference>
<keyword evidence="3" id="KW-0328">Glycosyltransferase</keyword>
<evidence type="ECO:0000256" key="1">
    <source>
        <dbReference type="ARBA" id="ARBA00004651"/>
    </source>
</evidence>
<feature type="transmembrane region" description="Helical" evidence="8">
    <location>
        <begin position="80"/>
        <end position="99"/>
    </location>
</feature>
<reference evidence="11" key="1">
    <citation type="submission" date="2021-03" db="EMBL/GenBank/DDBJ databases">
        <title>Assistant Professor.</title>
        <authorList>
            <person name="Huq M.A."/>
        </authorList>
    </citation>
    <scope>NUCLEOTIDE SEQUENCE [LARGE SCALE GENOMIC DNA]</scope>
    <source>
        <strain evidence="11">MAH-28</strain>
    </source>
</reference>
<keyword evidence="6 8" id="KW-1133">Transmembrane helix</keyword>
<evidence type="ECO:0000256" key="5">
    <source>
        <dbReference type="ARBA" id="ARBA00022692"/>
    </source>
</evidence>
<feature type="transmembrane region" description="Helical" evidence="8">
    <location>
        <begin position="111"/>
        <end position="129"/>
    </location>
</feature>
<dbReference type="PANTHER" id="PTHR33908:SF11">
    <property type="entry name" value="MEMBRANE PROTEIN"/>
    <property type="match status" value="1"/>
</dbReference>
<evidence type="ECO:0000256" key="3">
    <source>
        <dbReference type="ARBA" id="ARBA00022676"/>
    </source>
</evidence>
<keyword evidence="2" id="KW-1003">Cell membrane</keyword>
<evidence type="ECO:0000256" key="2">
    <source>
        <dbReference type="ARBA" id="ARBA00022475"/>
    </source>
</evidence>
<dbReference type="EMBL" id="JAGHKP010000002">
    <property type="protein sequence ID" value="MBO9152537.1"/>
    <property type="molecule type" value="Genomic_DNA"/>
</dbReference>
<evidence type="ECO:0000256" key="8">
    <source>
        <dbReference type="SAM" id="Phobius"/>
    </source>
</evidence>
<dbReference type="Proteomes" id="UP000679126">
    <property type="component" value="Unassembled WGS sequence"/>
</dbReference>
<evidence type="ECO:0000313" key="10">
    <source>
        <dbReference type="EMBL" id="MBO9152537.1"/>
    </source>
</evidence>
<feature type="domain" description="Glycosyltransferase RgtA/B/C/D-like" evidence="9">
    <location>
        <begin position="60"/>
        <end position="220"/>
    </location>
</feature>
<organism evidence="10 11">
    <name type="scientific">Chitinophaga chungangae</name>
    <dbReference type="NCBI Taxonomy" id="2821488"/>
    <lineage>
        <taxon>Bacteria</taxon>
        <taxon>Pseudomonadati</taxon>
        <taxon>Bacteroidota</taxon>
        <taxon>Chitinophagia</taxon>
        <taxon>Chitinophagales</taxon>
        <taxon>Chitinophagaceae</taxon>
        <taxon>Chitinophaga</taxon>
    </lineage>
</organism>
<feature type="transmembrane region" description="Helical" evidence="8">
    <location>
        <begin position="201"/>
        <end position="222"/>
    </location>
</feature>
<comment type="caution">
    <text evidence="10">The sequence shown here is derived from an EMBL/GenBank/DDBJ whole genome shotgun (WGS) entry which is preliminary data.</text>
</comment>